<dbReference type="AlphaFoldDB" id="A0A849SF17"/>
<dbReference type="Proteomes" id="UP000580839">
    <property type="component" value="Unassembled WGS sequence"/>
</dbReference>
<name>A0A849SF17_UNCEI</name>
<comment type="caution">
    <text evidence="1">The sequence shown here is derived from an EMBL/GenBank/DDBJ whole genome shotgun (WGS) entry which is preliminary data.</text>
</comment>
<reference evidence="1 2" key="1">
    <citation type="submission" date="2020-04" db="EMBL/GenBank/DDBJ databases">
        <title>Metagenomic profiling of ammonia- and methane-oxidizing microorganisms in a Dutch drinking water treatment plant.</title>
        <authorList>
            <person name="Poghosyan L."/>
            <person name="Leucker S."/>
        </authorList>
    </citation>
    <scope>NUCLEOTIDE SEQUENCE [LARGE SCALE GENOMIC DNA]</scope>
    <source>
        <strain evidence="1">S-RSF-IL-03</strain>
    </source>
</reference>
<evidence type="ECO:0000313" key="2">
    <source>
        <dbReference type="Proteomes" id="UP000580839"/>
    </source>
</evidence>
<accession>A0A849SF17</accession>
<proteinExistence type="predicted"/>
<sequence>MSVRWIATAALTFGVAGLLALTAEGAWPFASLELRHRREMKSRVAVPADPTPTRFEALDALPTRSSVAEYSAIERRAVAVEGFVERFDARGNGEVALRIVREWPTTRGTTGALLATLSPSFRARHPEWAVDALVAELRLTERAELPAGGEARRVRVSGWLMFDAAWSIHPVTRLEVWDASLARYRDAGVYPEVTTKRGGGA</sequence>
<evidence type="ECO:0000313" key="1">
    <source>
        <dbReference type="EMBL" id="NOT34328.1"/>
    </source>
</evidence>
<protein>
    <submittedName>
        <fullName evidence="1">Uncharacterized protein</fullName>
    </submittedName>
</protein>
<organism evidence="1 2">
    <name type="scientific">Eiseniibacteriota bacterium</name>
    <dbReference type="NCBI Taxonomy" id="2212470"/>
    <lineage>
        <taxon>Bacteria</taxon>
        <taxon>Candidatus Eiseniibacteriota</taxon>
    </lineage>
</organism>
<dbReference type="EMBL" id="JABFRW010000110">
    <property type="protein sequence ID" value="NOT34328.1"/>
    <property type="molecule type" value="Genomic_DNA"/>
</dbReference>
<gene>
    <name evidence="1" type="ORF">HOP12_09185</name>
</gene>